<dbReference type="EMBL" id="CABIKM010000005">
    <property type="protein sequence ID" value="VUZ84027.1"/>
    <property type="molecule type" value="Genomic_DNA"/>
</dbReference>
<organism evidence="1 2">
    <name type="scientific">Candidatus Methylomirabilis lanthanidiphila</name>
    <dbReference type="NCBI Taxonomy" id="2211376"/>
    <lineage>
        <taxon>Bacteria</taxon>
        <taxon>Candidatus Methylomirabilota</taxon>
        <taxon>Candidatus Methylomirabilia</taxon>
        <taxon>Candidatus Methylomirabilales</taxon>
        <taxon>Candidatus Methylomirabilaceae</taxon>
        <taxon>Candidatus Methylomirabilis</taxon>
    </lineage>
</organism>
<gene>
    <name evidence="1" type="ORF">MELA_00391</name>
</gene>
<sequence length="33" mass="3538">MCEVQRSTFKVNPLSPPFIKGGLGGFGARSEVQ</sequence>
<evidence type="ECO:0000313" key="2">
    <source>
        <dbReference type="Proteomes" id="UP000334340"/>
    </source>
</evidence>
<evidence type="ECO:0000313" key="1">
    <source>
        <dbReference type="EMBL" id="VUZ84027.1"/>
    </source>
</evidence>
<dbReference type="AlphaFoldDB" id="A0A564ZGK4"/>
<accession>A0A564ZGK4</accession>
<name>A0A564ZGK4_9BACT</name>
<reference evidence="1 2" key="1">
    <citation type="submission" date="2019-07" db="EMBL/GenBank/DDBJ databases">
        <authorList>
            <person name="Cremers G."/>
        </authorList>
    </citation>
    <scope>NUCLEOTIDE SEQUENCE [LARGE SCALE GENOMIC DNA]</scope>
</reference>
<dbReference type="Proteomes" id="UP000334340">
    <property type="component" value="Unassembled WGS sequence"/>
</dbReference>
<proteinExistence type="predicted"/>
<protein>
    <submittedName>
        <fullName evidence="1">Uncharacterized protein</fullName>
    </submittedName>
</protein>
<keyword evidence="2" id="KW-1185">Reference proteome</keyword>